<evidence type="ECO:0000256" key="1">
    <source>
        <dbReference type="SAM" id="SignalP"/>
    </source>
</evidence>
<gene>
    <name evidence="2" type="ORF">BXZ70DRAFT_1010277</name>
</gene>
<dbReference type="EMBL" id="JAEVFJ010000027">
    <property type="protein sequence ID" value="KAH8093955.1"/>
    <property type="molecule type" value="Genomic_DNA"/>
</dbReference>
<dbReference type="Proteomes" id="UP000813824">
    <property type="component" value="Unassembled WGS sequence"/>
</dbReference>
<feature type="chain" id="PRO_5035441933" evidence="1">
    <location>
        <begin position="25"/>
        <end position="112"/>
    </location>
</feature>
<comment type="caution">
    <text evidence="2">The sequence shown here is derived from an EMBL/GenBank/DDBJ whole genome shotgun (WGS) entry which is preliminary data.</text>
</comment>
<reference evidence="2" key="1">
    <citation type="journal article" date="2021" name="New Phytol.">
        <title>Evolutionary innovations through gain and loss of genes in the ectomycorrhizal Boletales.</title>
        <authorList>
            <person name="Wu G."/>
            <person name="Miyauchi S."/>
            <person name="Morin E."/>
            <person name="Kuo A."/>
            <person name="Drula E."/>
            <person name="Varga T."/>
            <person name="Kohler A."/>
            <person name="Feng B."/>
            <person name="Cao Y."/>
            <person name="Lipzen A."/>
            <person name="Daum C."/>
            <person name="Hundley H."/>
            <person name="Pangilinan J."/>
            <person name="Johnson J."/>
            <person name="Barry K."/>
            <person name="LaButti K."/>
            <person name="Ng V."/>
            <person name="Ahrendt S."/>
            <person name="Min B."/>
            <person name="Choi I.G."/>
            <person name="Park H."/>
            <person name="Plett J.M."/>
            <person name="Magnuson J."/>
            <person name="Spatafora J.W."/>
            <person name="Nagy L.G."/>
            <person name="Henrissat B."/>
            <person name="Grigoriev I.V."/>
            <person name="Yang Z.L."/>
            <person name="Xu J."/>
            <person name="Martin F.M."/>
        </authorList>
    </citation>
    <scope>NUCLEOTIDE SEQUENCE</scope>
    <source>
        <strain evidence="2">KKN 215</strain>
    </source>
</reference>
<sequence>MKFTVVHVLTLVLAISLRGGPASAAPLTVEVEARGLLTGTEIPKVEPAPDNWHAEKRTDHSADNWLPRERVDVSTDNWLPRRGFSEMRRNTGWGGRRTVPEDLAAGIDWPRA</sequence>
<evidence type="ECO:0000313" key="2">
    <source>
        <dbReference type="EMBL" id="KAH8093955.1"/>
    </source>
</evidence>
<keyword evidence="1" id="KW-0732">Signal</keyword>
<accession>A0A8K0UIT4</accession>
<feature type="signal peptide" evidence="1">
    <location>
        <begin position="1"/>
        <end position="24"/>
    </location>
</feature>
<evidence type="ECO:0000313" key="3">
    <source>
        <dbReference type="Proteomes" id="UP000813824"/>
    </source>
</evidence>
<protein>
    <submittedName>
        <fullName evidence="2">Uncharacterized protein</fullName>
    </submittedName>
</protein>
<organism evidence="2 3">
    <name type="scientific">Cristinia sonorae</name>
    <dbReference type="NCBI Taxonomy" id="1940300"/>
    <lineage>
        <taxon>Eukaryota</taxon>
        <taxon>Fungi</taxon>
        <taxon>Dikarya</taxon>
        <taxon>Basidiomycota</taxon>
        <taxon>Agaricomycotina</taxon>
        <taxon>Agaricomycetes</taxon>
        <taxon>Agaricomycetidae</taxon>
        <taxon>Agaricales</taxon>
        <taxon>Pleurotineae</taxon>
        <taxon>Stephanosporaceae</taxon>
        <taxon>Cristinia</taxon>
    </lineage>
</organism>
<proteinExistence type="predicted"/>
<keyword evidence="3" id="KW-1185">Reference proteome</keyword>
<name>A0A8K0UIT4_9AGAR</name>
<dbReference type="AlphaFoldDB" id="A0A8K0UIT4"/>